<accession>A0A087GVJ4</accession>
<dbReference type="Gene3D" id="3.30.420.40">
    <property type="match status" value="1"/>
</dbReference>
<dbReference type="OrthoDB" id="10490892at2759"/>
<gene>
    <name evidence="1" type="ordered locus">AALP_Aa5g074900</name>
</gene>
<sequence length="69" mass="7524">MQATGLEEKLGKLAPPAYATAGFISHYFVERFGFEKNCLAVQWSGDNPNSLADNNISINIQVVHSIKDG</sequence>
<dbReference type="Gramene" id="KFK33896">
    <property type="protein sequence ID" value="KFK33896"/>
    <property type="gene ID" value="AALP_AA5G074900"/>
</dbReference>
<dbReference type="eggNOG" id="KOG2531">
    <property type="taxonomic scope" value="Eukaryota"/>
</dbReference>
<name>A0A087GVJ4_ARAAL</name>
<evidence type="ECO:0000313" key="1">
    <source>
        <dbReference type="EMBL" id="KFK33896.1"/>
    </source>
</evidence>
<dbReference type="Proteomes" id="UP000029120">
    <property type="component" value="Chromosome 5"/>
</dbReference>
<proteinExistence type="predicted"/>
<organism evidence="1 2">
    <name type="scientific">Arabis alpina</name>
    <name type="common">Alpine rock-cress</name>
    <dbReference type="NCBI Taxonomy" id="50452"/>
    <lineage>
        <taxon>Eukaryota</taxon>
        <taxon>Viridiplantae</taxon>
        <taxon>Streptophyta</taxon>
        <taxon>Embryophyta</taxon>
        <taxon>Tracheophyta</taxon>
        <taxon>Spermatophyta</taxon>
        <taxon>Magnoliopsida</taxon>
        <taxon>eudicotyledons</taxon>
        <taxon>Gunneridae</taxon>
        <taxon>Pentapetalae</taxon>
        <taxon>rosids</taxon>
        <taxon>malvids</taxon>
        <taxon>Brassicales</taxon>
        <taxon>Brassicaceae</taxon>
        <taxon>Arabideae</taxon>
        <taxon>Arabis</taxon>
    </lineage>
</organism>
<reference evidence="2" key="1">
    <citation type="journal article" date="2015" name="Nat. Plants">
        <title>Genome expansion of Arabis alpina linked with retrotransposition and reduced symmetric DNA methylation.</title>
        <authorList>
            <person name="Willing E.M."/>
            <person name="Rawat V."/>
            <person name="Mandakova T."/>
            <person name="Maumus F."/>
            <person name="James G.V."/>
            <person name="Nordstroem K.J."/>
            <person name="Becker C."/>
            <person name="Warthmann N."/>
            <person name="Chica C."/>
            <person name="Szarzynska B."/>
            <person name="Zytnicki M."/>
            <person name="Albani M.C."/>
            <person name="Kiefer C."/>
            <person name="Bergonzi S."/>
            <person name="Castaings L."/>
            <person name="Mateos J.L."/>
            <person name="Berns M.C."/>
            <person name="Bujdoso N."/>
            <person name="Piofczyk T."/>
            <person name="de Lorenzo L."/>
            <person name="Barrero-Sicilia C."/>
            <person name="Mateos I."/>
            <person name="Piednoel M."/>
            <person name="Hagmann J."/>
            <person name="Chen-Min-Tao R."/>
            <person name="Iglesias-Fernandez R."/>
            <person name="Schuster S.C."/>
            <person name="Alonso-Blanco C."/>
            <person name="Roudier F."/>
            <person name="Carbonero P."/>
            <person name="Paz-Ares J."/>
            <person name="Davis S.J."/>
            <person name="Pecinka A."/>
            <person name="Quesneville H."/>
            <person name="Colot V."/>
            <person name="Lysak M.A."/>
            <person name="Weigel D."/>
            <person name="Coupland G."/>
            <person name="Schneeberger K."/>
        </authorList>
    </citation>
    <scope>NUCLEOTIDE SEQUENCE [LARGE SCALE GENOMIC DNA]</scope>
    <source>
        <strain evidence="2">cv. Pajares</strain>
    </source>
</reference>
<evidence type="ECO:0000313" key="2">
    <source>
        <dbReference type="Proteomes" id="UP000029120"/>
    </source>
</evidence>
<dbReference type="EMBL" id="CM002873">
    <property type="protein sequence ID" value="KFK33896.1"/>
    <property type="molecule type" value="Genomic_DNA"/>
</dbReference>
<keyword evidence="2" id="KW-1185">Reference proteome</keyword>
<protein>
    <submittedName>
        <fullName evidence="1">Uncharacterized protein</fullName>
    </submittedName>
</protein>
<dbReference type="AlphaFoldDB" id="A0A087GVJ4"/>